<dbReference type="AlphaFoldDB" id="Q1Q024"/>
<sequence>MRFLAKYLIVKHEMLNTNPPPYLLQSGRMFPVGGSKGVDFGICFVFRIFYFLLCELR</sequence>
<proteinExistence type="predicted"/>
<reference evidence="2 3" key="3">
    <citation type="submission" date="2020-02" db="EMBL/GenBank/DDBJ databases">
        <title>Newly sequenced genome of strain CSTR1 showed variability in Candidatus Kuenenia stuttgartiensis genomes.</title>
        <authorList>
            <person name="Ding C."/>
            <person name="Adrian L."/>
        </authorList>
    </citation>
    <scope>NUCLEOTIDE SEQUENCE [LARGE SCALE GENOMIC DNA]</scope>
    <source>
        <strain evidence="2 3">CSTR1</strain>
    </source>
</reference>
<name>Q1Q024_KUEST</name>
<dbReference type="EMBL" id="CT573072">
    <property type="protein sequence ID" value="CAJ72685.1"/>
    <property type="molecule type" value="Genomic_DNA"/>
</dbReference>
<reference evidence="1" key="1">
    <citation type="journal article" date="2006" name="Nature">
        <title>Deciphering the evolution and metabolism of an anammox bacterium from a community genome.</title>
        <authorList>
            <person name="Strous M."/>
            <person name="Pelletier E."/>
            <person name="Mangenot S."/>
            <person name="Rattei T."/>
            <person name="Lehner A."/>
            <person name="Taylor M.W."/>
            <person name="Horn M."/>
            <person name="Daims H."/>
            <person name="Bartol-Mavel D."/>
            <person name="Wincker P."/>
            <person name="Barbe V."/>
            <person name="Fonknechten N."/>
            <person name="Vallenet D."/>
            <person name="Segurens B."/>
            <person name="Schenowitz-Truong C."/>
            <person name="Medigue C."/>
            <person name="Collingro A."/>
            <person name="Snel B."/>
            <person name="Dutilh B.E."/>
            <person name="OpDenCamp H.J.M."/>
            <person name="vanDerDrift C."/>
            <person name="Cirpus I."/>
            <person name="vanDePas-Schoonen K.T."/>
            <person name="Harhangi H.R."/>
            <person name="vanNiftrik L."/>
            <person name="Schmid M."/>
            <person name="Keltjens J."/>
            <person name="vanDeVossenberg J."/>
            <person name="Kartal B."/>
            <person name="Meier H."/>
            <person name="Frishman D."/>
            <person name="Huynen M.A."/>
            <person name="Mewes H."/>
            <person name="Weissenbach J."/>
            <person name="Jetten M.S.M."/>
            <person name="Wagner M."/>
            <person name="LePaslier D."/>
        </authorList>
    </citation>
    <scope>NUCLEOTIDE SEQUENCE</scope>
</reference>
<accession>Q1Q024</accession>
<protein>
    <submittedName>
        <fullName evidence="1">Uncharacterized protein</fullName>
    </submittedName>
</protein>
<evidence type="ECO:0000313" key="1">
    <source>
        <dbReference type="EMBL" id="CAJ72685.1"/>
    </source>
</evidence>
<dbReference type="Proteomes" id="UP000501926">
    <property type="component" value="Chromosome"/>
</dbReference>
<gene>
    <name evidence="2" type="ORF">KsCSTR_05560</name>
    <name evidence="1" type="ORF">kustd1940</name>
</gene>
<reference evidence="1" key="2">
    <citation type="submission" date="2006-01" db="EMBL/GenBank/DDBJ databases">
        <authorList>
            <person name="Genoscope"/>
        </authorList>
    </citation>
    <scope>NUCLEOTIDE SEQUENCE</scope>
</reference>
<organism evidence="1">
    <name type="scientific">Kuenenia stuttgartiensis</name>
    <dbReference type="NCBI Taxonomy" id="174633"/>
    <lineage>
        <taxon>Bacteria</taxon>
        <taxon>Pseudomonadati</taxon>
        <taxon>Planctomycetota</taxon>
        <taxon>Candidatus Brocadiia</taxon>
        <taxon>Candidatus Brocadiales</taxon>
        <taxon>Candidatus Brocadiaceae</taxon>
        <taxon>Candidatus Kuenenia</taxon>
    </lineage>
</organism>
<evidence type="ECO:0000313" key="2">
    <source>
        <dbReference type="EMBL" id="QII09935.1"/>
    </source>
</evidence>
<evidence type="ECO:0000313" key="3">
    <source>
        <dbReference type="Proteomes" id="UP000501926"/>
    </source>
</evidence>
<dbReference type="EMBL" id="CP049055">
    <property type="protein sequence ID" value="QII09935.1"/>
    <property type="molecule type" value="Genomic_DNA"/>
</dbReference>